<sequence>MEIGWMPFACDEVVLNCDAQTLILNHFQHYMAFVNNSFVRIM</sequence>
<proteinExistence type="predicted"/>
<dbReference type="AlphaFoldDB" id="A0A0E9T078"/>
<reference evidence="1" key="2">
    <citation type="journal article" date="2015" name="Fish Shellfish Immunol.">
        <title>Early steps in the European eel (Anguilla anguilla)-Vibrio vulnificus interaction in the gills: Role of the RtxA13 toxin.</title>
        <authorList>
            <person name="Callol A."/>
            <person name="Pajuelo D."/>
            <person name="Ebbesson L."/>
            <person name="Teles M."/>
            <person name="MacKenzie S."/>
            <person name="Amaro C."/>
        </authorList>
    </citation>
    <scope>NUCLEOTIDE SEQUENCE</scope>
</reference>
<organism evidence="1">
    <name type="scientific">Anguilla anguilla</name>
    <name type="common">European freshwater eel</name>
    <name type="synonym">Muraena anguilla</name>
    <dbReference type="NCBI Taxonomy" id="7936"/>
    <lineage>
        <taxon>Eukaryota</taxon>
        <taxon>Metazoa</taxon>
        <taxon>Chordata</taxon>
        <taxon>Craniata</taxon>
        <taxon>Vertebrata</taxon>
        <taxon>Euteleostomi</taxon>
        <taxon>Actinopterygii</taxon>
        <taxon>Neopterygii</taxon>
        <taxon>Teleostei</taxon>
        <taxon>Anguilliformes</taxon>
        <taxon>Anguillidae</taxon>
        <taxon>Anguilla</taxon>
    </lineage>
</organism>
<protein>
    <submittedName>
        <fullName evidence="1">Uncharacterized protein</fullName>
    </submittedName>
</protein>
<reference evidence="1" key="1">
    <citation type="submission" date="2014-11" db="EMBL/GenBank/DDBJ databases">
        <authorList>
            <person name="Amaro Gonzalez C."/>
        </authorList>
    </citation>
    <scope>NUCLEOTIDE SEQUENCE</scope>
</reference>
<name>A0A0E9T078_ANGAN</name>
<evidence type="ECO:0000313" key="1">
    <source>
        <dbReference type="EMBL" id="JAH46163.1"/>
    </source>
</evidence>
<accession>A0A0E9T078</accession>
<dbReference type="EMBL" id="GBXM01062414">
    <property type="protein sequence ID" value="JAH46163.1"/>
    <property type="molecule type" value="Transcribed_RNA"/>
</dbReference>